<evidence type="ECO:0000256" key="2">
    <source>
        <dbReference type="ARBA" id="ARBA00022448"/>
    </source>
</evidence>
<keyword evidence="5" id="KW-0798">TonB box</keyword>
<proteinExistence type="predicted"/>
<dbReference type="Gene3D" id="2.170.130.10">
    <property type="entry name" value="TonB-dependent receptor, plug domain"/>
    <property type="match status" value="1"/>
</dbReference>
<reference evidence="11" key="1">
    <citation type="journal article" date="2014" name="Genome Biol. Evol.">
        <title>Pangenome evidence for extensive interdomain horizontal transfer affecting lineage core and shell genes in uncultured planktonic thaumarchaeota and euryarchaeota.</title>
        <authorList>
            <person name="Deschamps P."/>
            <person name="Zivanovic Y."/>
            <person name="Moreira D."/>
            <person name="Rodriguez-Valera F."/>
            <person name="Lopez-Garcia P."/>
        </authorList>
    </citation>
    <scope>NUCLEOTIDE SEQUENCE</scope>
</reference>
<keyword evidence="7 11" id="KW-0675">Receptor</keyword>
<dbReference type="PANTHER" id="PTHR30069">
    <property type="entry name" value="TONB-DEPENDENT OUTER MEMBRANE RECEPTOR"/>
    <property type="match status" value="1"/>
</dbReference>
<evidence type="ECO:0000256" key="1">
    <source>
        <dbReference type="ARBA" id="ARBA00004571"/>
    </source>
</evidence>
<accession>A0A075H7Y7</accession>
<keyword evidence="3" id="KW-0812">Transmembrane</keyword>
<evidence type="ECO:0000256" key="8">
    <source>
        <dbReference type="ARBA" id="ARBA00023237"/>
    </source>
</evidence>
<feature type="domain" description="TonB-dependent receptor-like beta-barrel" evidence="9">
    <location>
        <begin position="176"/>
        <end position="583"/>
    </location>
</feature>
<evidence type="ECO:0000256" key="3">
    <source>
        <dbReference type="ARBA" id="ARBA00022692"/>
    </source>
</evidence>
<dbReference type="Pfam" id="PF07715">
    <property type="entry name" value="Plug"/>
    <property type="match status" value="1"/>
</dbReference>
<evidence type="ECO:0000256" key="4">
    <source>
        <dbReference type="ARBA" id="ARBA00022729"/>
    </source>
</evidence>
<organism evidence="11">
    <name type="scientific">uncultured marine thaumarchaeote KM3_54_G03</name>
    <dbReference type="NCBI Taxonomy" id="1456192"/>
    <lineage>
        <taxon>Archaea</taxon>
        <taxon>Nitrososphaerota</taxon>
        <taxon>environmental samples</taxon>
    </lineage>
</organism>
<feature type="domain" description="TonB-dependent receptor plug" evidence="10">
    <location>
        <begin position="30"/>
        <end position="138"/>
    </location>
</feature>
<evidence type="ECO:0000256" key="7">
    <source>
        <dbReference type="ARBA" id="ARBA00023170"/>
    </source>
</evidence>
<dbReference type="Pfam" id="PF00593">
    <property type="entry name" value="TonB_dep_Rec_b-barrel"/>
    <property type="match status" value="1"/>
</dbReference>
<dbReference type="InterPro" id="IPR012910">
    <property type="entry name" value="Plug_dom"/>
</dbReference>
<evidence type="ECO:0000256" key="5">
    <source>
        <dbReference type="ARBA" id="ARBA00023077"/>
    </source>
</evidence>
<evidence type="ECO:0000256" key="6">
    <source>
        <dbReference type="ARBA" id="ARBA00023136"/>
    </source>
</evidence>
<dbReference type="PANTHER" id="PTHR30069:SF29">
    <property type="entry name" value="HEMOGLOBIN AND HEMOGLOBIN-HAPTOGLOBIN-BINDING PROTEIN 1-RELATED"/>
    <property type="match status" value="1"/>
</dbReference>
<name>A0A075H7Y7_9ARCH</name>
<dbReference type="CDD" id="cd01347">
    <property type="entry name" value="ligand_gated_channel"/>
    <property type="match status" value="1"/>
</dbReference>
<sequence>MPLPAQTSEFQLEDFSEEMIVVSSRIETPLRTVGTAVSVITAEDIQFQGYNSIAEVLRAQPGIGVTNNGGVGKPTTVRIRGEESYRTLVMIDGVKLADPSGTQVGPTFEHLISTNRIERIEVLRGSQGFIYGADAGGVVNILTRTGAGPVEGEANIGFGKFNTKKMDGAFSGGNDEGDFFISVSDLSSDGYNSKISDTDLMDNDGYENTTLHTKLGWEPADNFRLQLVARDTDAENKFDSCGFPATNDCTGSISQTLFKLSGNYEAGKFTHFLGVGATDVQRSNLWAGVKSFMTEGNIRHAEYVGSVKLSAISTLVYGADLNKEHVVSNSGNNLERNQTGSYLEYQSRVGENYFLTAGARYDDNDDFGKHTSVRISAAQFKDLDGGSTLKYRASYGTGFRAPSLSEIAYNTGLLAFPPATDAPVTEESSTGFDIGIEYTSVSGLYVGATYFNQKIEDEIFFDLAGFSGYLQSFGTNLSRGIELIVEYPITSQWTVLGNLTTNDTENREGLQRIRRPRRLTNIGIRFSSPNNRFRLLAHYRASKDSVDELYGIGRVPLNDHQILDISTVYALSETLETYGRLENVTAEDYQEVIGFRSAGFAAYGGIRIRFR</sequence>
<evidence type="ECO:0000313" key="11">
    <source>
        <dbReference type="EMBL" id="AIF12159.1"/>
    </source>
</evidence>
<keyword evidence="4" id="KW-0732">Signal</keyword>
<keyword evidence="6" id="KW-0472">Membrane</keyword>
<dbReference type="GO" id="GO:0015344">
    <property type="term" value="F:siderophore uptake transmembrane transporter activity"/>
    <property type="evidence" value="ECO:0007669"/>
    <property type="project" value="TreeGrafter"/>
</dbReference>
<protein>
    <submittedName>
        <fullName evidence="11">TonB-dependent receptor (BtuB)</fullName>
    </submittedName>
</protein>
<dbReference type="InterPro" id="IPR000531">
    <property type="entry name" value="Beta-barrel_TonB"/>
</dbReference>
<dbReference type="GO" id="GO:0044718">
    <property type="term" value="P:siderophore transmembrane transport"/>
    <property type="evidence" value="ECO:0007669"/>
    <property type="project" value="TreeGrafter"/>
</dbReference>
<evidence type="ECO:0000259" key="9">
    <source>
        <dbReference type="Pfam" id="PF00593"/>
    </source>
</evidence>
<keyword evidence="2" id="KW-0813">Transport</keyword>
<dbReference type="EMBL" id="KF900938">
    <property type="protein sequence ID" value="AIF12159.1"/>
    <property type="molecule type" value="Genomic_DNA"/>
</dbReference>
<dbReference type="SUPFAM" id="SSF56935">
    <property type="entry name" value="Porins"/>
    <property type="match status" value="1"/>
</dbReference>
<dbReference type="InterPro" id="IPR039426">
    <property type="entry name" value="TonB-dep_rcpt-like"/>
</dbReference>
<dbReference type="InterPro" id="IPR036942">
    <property type="entry name" value="Beta-barrel_TonB_sf"/>
</dbReference>
<dbReference type="Gene3D" id="2.40.170.20">
    <property type="entry name" value="TonB-dependent receptor, beta-barrel domain"/>
    <property type="match status" value="1"/>
</dbReference>
<comment type="subcellular location">
    <subcellularLocation>
        <location evidence="1">Cell outer membrane</location>
        <topology evidence="1">Multi-pass membrane protein</topology>
    </subcellularLocation>
</comment>
<gene>
    <name evidence="11" type="primary">btuB</name>
</gene>
<dbReference type="AlphaFoldDB" id="A0A075H7Y7"/>
<dbReference type="PROSITE" id="PS52016">
    <property type="entry name" value="TONB_DEPENDENT_REC_3"/>
    <property type="match status" value="1"/>
</dbReference>
<dbReference type="InterPro" id="IPR037066">
    <property type="entry name" value="Plug_dom_sf"/>
</dbReference>
<evidence type="ECO:0000259" key="10">
    <source>
        <dbReference type="Pfam" id="PF07715"/>
    </source>
</evidence>
<keyword evidence="8" id="KW-0998">Cell outer membrane</keyword>